<name>A0A0C2NDG1_THEKT</name>
<organism evidence="1 2">
    <name type="scientific">Thelohanellus kitauei</name>
    <name type="common">Myxosporean</name>
    <dbReference type="NCBI Taxonomy" id="669202"/>
    <lineage>
        <taxon>Eukaryota</taxon>
        <taxon>Metazoa</taxon>
        <taxon>Cnidaria</taxon>
        <taxon>Myxozoa</taxon>
        <taxon>Myxosporea</taxon>
        <taxon>Bivalvulida</taxon>
        <taxon>Platysporina</taxon>
        <taxon>Myxobolidae</taxon>
        <taxon>Thelohanellus</taxon>
    </lineage>
</organism>
<dbReference type="OrthoDB" id="7971529at2759"/>
<evidence type="ECO:0008006" key="3">
    <source>
        <dbReference type="Google" id="ProtNLM"/>
    </source>
</evidence>
<sequence>MLDQNELLLGEIQNWDRKNSHRGLDLSTIKLEFLKRLKGADLTKLKEFEINQKGLTKNDLACTHCGSSFLIAHDGRSYISDHVQSKKRKKAISGNSSKGNLINFFLGQSSTSDDLQRKFSSARTKTEAAVTDCIDRFALEEIVKDLDTSNQHATKIVPKVAAFSADKTNANFGSAYRKWRRNIYVNFETSIGRSELLGIVCSANILHNAMQTAADCLPFNVEQIVCKIYQHFPSYTDRVRIQETSWQLQNQVFSSYAFVENIWLIYDGLKKYFSLLPDCPTVIQGLFYNPLSKTFHDDDIVAIKYSYGRQPGSLKSKCFFADSKKMKCDVSKLSFELLTETPTRREVEADNGIVSTIARRSSTADDNRPFDQLLTETNSGQRWLEVLEHFKNEQVEFDEILRLLQCSLSLPETNAPIERVFSLMNDMWTNPKTQLTTETLRPLLTTTVNINTSWLKFYELIKSNN</sequence>
<proteinExistence type="predicted"/>
<dbReference type="Proteomes" id="UP000031668">
    <property type="component" value="Unassembled WGS sequence"/>
</dbReference>
<accession>A0A0C2NDG1</accession>
<dbReference type="OMA" id="RTEWEAT"/>
<evidence type="ECO:0000313" key="2">
    <source>
        <dbReference type="Proteomes" id="UP000031668"/>
    </source>
</evidence>
<comment type="caution">
    <text evidence="1">The sequence shown here is derived from an EMBL/GenBank/DDBJ whole genome shotgun (WGS) entry which is preliminary data.</text>
</comment>
<dbReference type="AlphaFoldDB" id="A0A0C2NDG1"/>
<dbReference type="PANTHER" id="PTHR37162">
    <property type="entry name" value="HAT FAMILY DIMERISATION DOMAINCONTAINING PROTEIN-RELATED"/>
    <property type="match status" value="1"/>
</dbReference>
<keyword evidence="2" id="KW-1185">Reference proteome</keyword>
<dbReference type="PANTHER" id="PTHR37162:SF1">
    <property type="entry name" value="BED-TYPE DOMAIN-CONTAINING PROTEIN"/>
    <property type="match status" value="1"/>
</dbReference>
<reference evidence="1 2" key="1">
    <citation type="journal article" date="2014" name="Genome Biol. Evol.">
        <title>The genome of the myxosporean Thelohanellus kitauei shows adaptations to nutrient acquisition within its fish host.</title>
        <authorList>
            <person name="Yang Y."/>
            <person name="Xiong J."/>
            <person name="Zhou Z."/>
            <person name="Huo F."/>
            <person name="Miao W."/>
            <person name="Ran C."/>
            <person name="Liu Y."/>
            <person name="Zhang J."/>
            <person name="Feng J."/>
            <person name="Wang M."/>
            <person name="Wang M."/>
            <person name="Wang L."/>
            <person name="Yao B."/>
        </authorList>
    </citation>
    <scope>NUCLEOTIDE SEQUENCE [LARGE SCALE GENOMIC DNA]</scope>
    <source>
        <strain evidence="1">Wuqing</strain>
    </source>
</reference>
<evidence type="ECO:0000313" key="1">
    <source>
        <dbReference type="EMBL" id="KII72012.1"/>
    </source>
</evidence>
<protein>
    <recommendedName>
        <fullName evidence="3">HAT C-terminal dimerisation domain-containing protein</fullName>
    </recommendedName>
</protein>
<dbReference type="EMBL" id="JWZT01001469">
    <property type="protein sequence ID" value="KII72012.1"/>
    <property type="molecule type" value="Genomic_DNA"/>
</dbReference>
<gene>
    <name evidence="1" type="ORF">RF11_04305</name>
</gene>